<dbReference type="KEGG" id="scya:EJ357_00670"/>
<dbReference type="Proteomes" id="UP000280298">
    <property type="component" value="Chromosome"/>
</dbReference>
<dbReference type="InterPro" id="IPR038461">
    <property type="entry name" value="Schlafen_AlbA_2_dom_sf"/>
</dbReference>
<gene>
    <name evidence="1" type="ORF">EJ357_00670</name>
</gene>
<organism evidence="1 2">
    <name type="scientific">Streptomyces cyaneochromogenes</name>
    <dbReference type="NCBI Taxonomy" id="2496836"/>
    <lineage>
        <taxon>Bacteria</taxon>
        <taxon>Bacillati</taxon>
        <taxon>Actinomycetota</taxon>
        <taxon>Actinomycetes</taxon>
        <taxon>Kitasatosporales</taxon>
        <taxon>Streptomycetaceae</taxon>
        <taxon>Streptomyces</taxon>
    </lineage>
</organism>
<reference evidence="1 2" key="1">
    <citation type="journal article" date="2019" name="Int. J. Syst. Evol. Microbiol.">
        <title>Streptomyces cyaneochromogenes sp. nov., a blue pigment-producing actinomycete from manganese-contaminated soil.</title>
        <authorList>
            <person name="Tang X."/>
            <person name="Zhao J."/>
            <person name="Li K."/>
            <person name="Chen Z."/>
            <person name="Sun Y."/>
            <person name="Gao J."/>
        </authorList>
    </citation>
    <scope>NUCLEOTIDE SEQUENCE [LARGE SCALE GENOMIC DNA]</scope>
    <source>
        <strain evidence="1 2">MK-45</strain>
    </source>
</reference>
<dbReference type="RefSeq" id="WP_126387595.1">
    <property type="nucleotide sequence ID" value="NZ_CP034539.1"/>
</dbReference>
<evidence type="ECO:0000313" key="1">
    <source>
        <dbReference type="EMBL" id="AZQ32172.1"/>
    </source>
</evidence>
<dbReference type="Gene3D" id="3.30.950.30">
    <property type="entry name" value="Schlafen, AAA domain"/>
    <property type="match status" value="1"/>
</dbReference>
<keyword evidence="2" id="KW-1185">Reference proteome</keyword>
<dbReference type="OrthoDB" id="4578408at2"/>
<sequence length="223" mass="25297">MEFDTRRAPVRASHYLELVKAIRAASAADELDWLEWKSTLDFRPRNKADKSARAHLARAIIGFANRQPDVALRNAEGYGFLVVGVDPEGYHGVEEIDSVELERWITPYVGEGIDWRTTYVHVSEDGHEQLPVLIVTVSPPNWGDPIFCIRKEIPPPPRGESDQAKDKDTIREAAIFVRRPGRTDRARATDIDRLGERLLRKHQTLDLTLTVQQGEVTPMTVPR</sequence>
<proteinExistence type="predicted"/>
<accession>A0A3S9LYY9</accession>
<name>A0A3S9LYY9_9ACTN</name>
<dbReference type="EMBL" id="CP034539">
    <property type="protein sequence ID" value="AZQ32172.1"/>
    <property type="molecule type" value="Genomic_DNA"/>
</dbReference>
<dbReference type="AlphaFoldDB" id="A0A3S9LYY9"/>
<evidence type="ECO:0000313" key="2">
    <source>
        <dbReference type="Proteomes" id="UP000280298"/>
    </source>
</evidence>
<protein>
    <submittedName>
        <fullName evidence="1">Uncharacterized protein</fullName>
    </submittedName>
</protein>